<dbReference type="Gene3D" id="1.10.10.410">
    <property type="match status" value="1"/>
</dbReference>
<dbReference type="Gene3D" id="1.10.1510.10">
    <property type="entry name" value="Uncharacterised protein YqeY/AIM41 PF09424, N-terminal domain"/>
    <property type="match status" value="1"/>
</dbReference>
<proteinExistence type="predicted"/>
<name>A0ABZ2Y809_9FIRM</name>
<dbReference type="InterPro" id="IPR019004">
    <property type="entry name" value="YqeY/Aim41"/>
</dbReference>
<dbReference type="PANTHER" id="PTHR28055:SF1">
    <property type="entry name" value="ALTERED INHERITANCE OF MITOCHONDRIA PROTEIN 41, MITOCHONDRIAL"/>
    <property type="match status" value="1"/>
</dbReference>
<dbReference type="PANTHER" id="PTHR28055">
    <property type="entry name" value="ALTERED INHERITANCE OF MITOCHONDRIA PROTEIN 41, MITOCHONDRIAL"/>
    <property type="match status" value="1"/>
</dbReference>
<dbReference type="Pfam" id="PF09424">
    <property type="entry name" value="YqeY"/>
    <property type="match status" value="1"/>
</dbReference>
<dbReference type="SUPFAM" id="SSF89095">
    <property type="entry name" value="GatB/YqeY motif"/>
    <property type="match status" value="1"/>
</dbReference>
<dbReference type="InterPro" id="IPR042184">
    <property type="entry name" value="YqeY/Aim41_N"/>
</dbReference>
<accession>A0ABZ2Y809</accession>
<evidence type="ECO:0000313" key="1">
    <source>
        <dbReference type="EMBL" id="WZL70156.1"/>
    </source>
</evidence>
<organism evidence="1 2">
    <name type="scientific">Defluviitalea saccharophila</name>
    <dbReference type="NCBI Taxonomy" id="879970"/>
    <lineage>
        <taxon>Bacteria</taxon>
        <taxon>Bacillati</taxon>
        <taxon>Bacillota</taxon>
        <taxon>Clostridia</taxon>
        <taxon>Lachnospirales</taxon>
        <taxon>Defluviitaleaceae</taxon>
        <taxon>Defluviitalea</taxon>
    </lineage>
</organism>
<keyword evidence="2" id="KW-1185">Reference proteome</keyword>
<dbReference type="RefSeq" id="WP_341877119.1">
    <property type="nucleotide sequence ID" value="NZ_CP121687.1"/>
</dbReference>
<gene>
    <name evidence="1" type="ORF">QBE51_01105</name>
</gene>
<dbReference type="Proteomes" id="UP001486565">
    <property type="component" value="Chromosome"/>
</dbReference>
<evidence type="ECO:0000313" key="2">
    <source>
        <dbReference type="Proteomes" id="UP001486565"/>
    </source>
</evidence>
<reference evidence="1 2" key="1">
    <citation type="submission" date="2023-03" db="EMBL/GenBank/DDBJ databases">
        <title>Novel Species.</title>
        <authorList>
            <person name="Ma S."/>
        </authorList>
    </citation>
    <scope>NUCLEOTIDE SEQUENCE [LARGE SCALE GENOMIC DNA]</scope>
    <source>
        <strain evidence="1 2">LIND6LT2</strain>
    </source>
</reference>
<protein>
    <submittedName>
        <fullName evidence="1">GatB/YqeY domain-containing protein</fullName>
    </submittedName>
</protein>
<dbReference type="EMBL" id="CP121687">
    <property type="protein sequence ID" value="WZL70156.1"/>
    <property type="molecule type" value="Genomic_DNA"/>
</dbReference>
<dbReference type="InterPro" id="IPR003789">
    <property type="entry name" value="Asn/Gln_tRNA_amidoTrase-B-like"/>
</dbReference>
<sequence length="147" mass="16534">MSLKARLLEDMKAAMKEKDNVRKNAIQMVRAAILQVEKDQKIELDDEGIIEVIAKECKKRNDSLAEIEKSDRQDLIDDLKREITILKSYLPEQLSDEELEKIVAEVILEVGASSMKDMGKVMGAVIPKVKGRADNGRISAIAKEKLK</sequence>
<dbReference type="InterPro" id="IPR023168">
    <property type="entry name" value="GatB_Yqey_C_2"/>
</dbReference>